<dbReference type="InterPro" id="IPR002110">
    <property type="entry name" value="Ankyrin_rpt"/>
</dbReference>
<feature type="chain" id="PRO_5034541831" evidence="5">
    <location>
        <begin position="22"/>
        <end position="1551"/>
    </location>
</feature>
<dbReference type="InterPro" id="IPR036770">
    <property type="entry name" value="Ankyrin_rpt-contain_sf"/>
</dbReference>
<dbReference type="OrthoDB" id="194358at2759"/>
<name>A0A8H4NLQ2_9HYPO</name>
<keyword evidence="2 3" id="KW-0040">ANK repeat</keyword>
<feature type="repeat" description="ANK" evidence="3">
    <location>
        <begin position="1454"/>
        <end position="1486"/>
    </location>
</feature>
<organism evidence="6 7">
    <name type="scientific">Fusarium austroafricanum</name>
    <dbReference type="NCBI Taxonomy" id="2364996"/>
    <lineage>
        <taxon>Eukaryota</taxon>
        <taxon>Fungi</taxon>
        <taxon>Dikarya</taxon>
        <taxon>Ascomycota</taxon>
        <taxon>Pezizomycotina</taxon>
        <taxon>Sordariomycetes</taxon>
        <taxon>Hypocreomycetidae</taxon>
        <taxon>Hypocreales</taxon>
        <taxon>Nectriaceae</taxon>
        <taxon>Fusarium</taxon>
        <taxon>Fusarium concolor species complex</taxon>
    </lineage>
</organism>
<evidence type="ECO:0000313" key="7">
    <source>
        <dbReference type="Proteomes" id="UP000605986"/>
    </source>
</evidence>
<dbReference type="PRINTS" id="PR01415">
    <property type="entry name" value="ANKYRIN"/>
</dbReference>
<evidence type="ECO:0000256" key="5">
    <source>
        <dbReference type="SAM" id="SignalP"/>
    </source>
</evidence>
<feature type="repeat" description="ANK" evidence="3">
    <location>
        <begin position="1487"/>
        <end position="1519"/>
    </location>
</feature>
<gene>
    <name evidence="6" type="ORF">F53441_13214</name>
</gene>
<evidence type="ECO:0000256" key="3">
    <source>
        <dbReference type="PROSITE-ProRule" id="PRU00023"/>
    </source>
</evidence>
<feature type="signal peptide" evidence="5">
    <location>
        <begin position="1"/>
        <end position="21"/>
    </location>
</feature>
<dbReference type="PANTHER" id="PTHR24198">
    <property type="entry name" value="ANKYRIN REPEAT AND PROTEIN KINASE DOMAIN-CONTAINING PROTEIN"/>
    <property type="match status" value="1"/>
</dbReference>
<evidence type="ECO:0000256" key="1">
    <source>
        <dbReference type="ARBA" id="ARBA00022737"/>
    </source>
</evidence>
<dbReference type="Proteomes" id="UP000605986">
    <property type="component" value="Unassembled WGS sequence"/>
</dbReference>
<feature type="repeat" description="ANK" evidence="3">
    <location>
        <begin position="1041"/>
        <end position="1073"/>
    </location>
</feature>
<accession>A0A8H4NLQ2</accession>
<protein>
    <submittedName>
        <fullName evidence="6">Ankyrin repeat protein</fullName>
    </submittedName>
</protein>
<dbReference type="Gene3D" id="1.25.40.20">
    <property type="entry name" value="Ankyrin repeat-containing domain"/>
    <property type="match status" value="3"/>
</dbReference>
<dbReference type="Pfam" id="PF12796">
    <property type="entry name" value="Ank_2"/>
    <property type="match status" value="5"/>
</dbReference>
<dbReference type="EMBL" id="JAADJG010000794">
    <property type="protein sequence ID" value="KAF4436576.1"/>
    <property type="molecule type" value="Genomic_DNA"/>
</dbReference>
<dbReference type="PANTHER" id="PTHR24198:SF165">
    <property type="entry name" value="ANKYRIN REPEAT-CONTAINING PROTEIN-RELATED"/>
    <property type="match status" value="1"/>
</dbReference>
<feature type="repeat" description="ANK" evidence="3">
    <location>
        <begin position="1420"/>
        <end position="1452"/>
    </location>
</feature>
<feature type="transmembrane region" description="Helical" evidence="4">
    <location>
        <begin position="343"/>
        <end position="360"/>
    </location>
</feature>
<feature type="transmembrane region" description="Helical" evidence="4">
    <location>
        <begin position="255"/>
        <end position="278"/>
    </location>
</feature>
<comment type="caution">
    <text evidence="6">The sequence shown here is derived from an EMBL/GenBank/DDBJ whole genome shotgun (WGS) entry which is preliminary data.</text>
</comment>
<sequence length="1551" mass="172319">MLSTMHSHVFVVFGLILHVVADDGDDFSNNLFTDFAPILALFGERVTMQFMSQAMGWADHIILAMAPIGIITAIVGAIRVAGPSWLKAIIGRARESRAIPEAELMSSTSHEVCELWNGHEIVRVMGKGPIREFILLPRVDDDFGIFKAVKATRPEHMAAEYLAMKGLTFRENLTGMKYRKLMHAESSENSRFTIVIRNETVATPNLTLNVHGRLDRRGHYIAAIWGIVLQFGVLLYFGFATYYPKLMLKKNGGRVAGYAFPCTAIGTICLAGGIMLCSRVVKANTEERSYTPRGGREARVVWVQKSGTVSDQTFGSFAVVPIGSQRIITTSTRSEGPVSQSSAVVATFVCLMGFVVQFVGLRGMHWSAPIVQLGATITMTAIRAWVRRHLAQLPASQGLMSGFELDWLALSLCMKATDEPWSKLSGEAQKPERHWLKGKERQDWVISSVQDPEACPVLETETRTVLKKSEANWATNVMEVRRELGRLADWPGIASTEAIRLARAIEVTMGILDPLFGFDDQPRKMTWSMRVNDERIHLHLERTRPGSWKAPADELDAALSIWLYYIEDQVNTAKTKYLPRDTENDDSWLRSKGMPNESSLILLGGWSPALERDLAWWVPGDAPLTIDLEAKKIKTKRHRIVGFMHNYDDDSLPCQTSQSTPSSQNLTLAEESFNPLPEVYSRYLFSTFMCSAAKALKRPIPGHSEVKPLSGEDINSTWGPYKLQNAHLSELVQEVHKTDFGTLEETYLAIIPSLSTARCLPEPEEIVHCVRKHAQPHEQLGHWENVTDAYVELFEISKSFPSTSTIFVKSLALLLGCLQAIESALMVTNKQALGYEIIEKLGSSRASILNHLRDVDRNIASPPKGLLLIQRSGLYISPGLGAKASTSIPLSDLKDGVMEECQVWMAISQILQSRPKVKAKLWDTRRPDLGNNKLNSLSRILRLSELHILVMRDGNMKDFLDQGENFHYVDCRDVFECTPLHYAGGLESTLNLEDFLSLGPDLNARNYCGRTPLHIFCQWGSAKSIRRLLREGADINIRDNDRRAPLHYGAEDGCEDVVQVLVEAGANLNITDSHGNTPLFLAAFHGHDILFEHLWNEAQRRLRNNNDRTSLHLAALGTQDKGISIRKLMSFNLDVEARDAFGRTPLHYAALSGNLHVVRVLLDYHADIEAEDSERGCTPLYLAAEQGKKAIVRLLIRRGASVHGNSALLPLCAAARCGHYQIVKLLLAKGAKVDDGGRINQTALHCAAERGHARVVDLLLLEGADRECEFIKGRPIHSAVDGGHEEVVKVLLDWKVEIDGGQCTRLRMFLDGKAVAPELGYLRTPVYSAAKCGYNRLVERLLDAGALIEDGIKRNDKPLHAAAEKGHLETVRLLIRRGAKKDSSGHLMETPLHVAAKMGHCPLVQLLFDEGVGVDTKNIDGMTPLSDAAKKGHFEVVRLFLRLRASVSTKDSIFHRTPLHHAAKSGHELVVKILIDRGAEVDSRDREGRTPLLLAAEEIKRGVVQLLLDQGADREAVDTEGKRAFELAQEVGDYELAQLLQVDNTPSESQS</sequence>
<feature type="transmembrane region" description="Helical" evidence="4">
    <location>
        <begin position="61"/>
        <end position="82"/>
    </location>
</feature>
<evidence type="ECO:0000313" key="6">
    <source>
        <dbReference type="EMBL" id="KAF4436576.1"/>
    </source>
</evidence>
<keyword evidence="4" id="KW-0812">Transmembrane</keyword>
<feature type="transmembrane region" description="Helical" evidence="4">
    <location>
        <begin position="220"/>
        <end position="243"/>
    </location>
</feature>
<evidence type="ECO:0000256" key="4">
    <source>
        <dbReference type="SAM" id="Phobius"/>
    </source>
</evidence>
<keyword evidence="1" id="KW-0677">Repeat</keyword>
<dbReference type="SUPFAM" id="SSF48403">
    <property type="entry name" value="Ankyrin repeat"/>
    <property type="match status" value="2"/>
</dbReference>
<feature type="repeat" description="ANK" evidence="3">
    <location>
        <begin position="1206"/>
        <end position="1238"/>
    </location>
</feature>
<feature type="repeat" description="ANK" evidence="3">
    <location>
        <begin position="1106"/>
        <end position="1140"/>
    </location>
</feature>
<dbReference type="PROSITE" id="PS50297">
    <property type="entry name" value="ANK_REP_REGION"/>
    <property type="match status" value="11"/>
</dbReference>
<feature type="repeat" description="ANK" evidence="3">
    <location>
        <begin position="1387"/>
        <end position="1419"/>
    </location>
</feature>
<keyword evidence="5" id="KW-0732">Signal</keyword>
<keyword evidence="4" id="KW-0472">Membrane</keyword>
<feature type="repeat" description="ANK" evidence="3">
    <location>
        <begin position="1354"/>
        <end position="1386"/>
    </location>
</feature>
<dbReference type="PROSITE" id="PS50088">
    <property type="entry name" value="ANK_REPEAT"/>
    <property type="match status" value="12"/>
</dbReference>
<feature type="repeat" description="ANK" evidence="3">
    <location>
        <begin position="1175"/>
        <end position="1207"/>
    </location>
</feature>
<feature type="repeat" description="ANK" evidence="3">
    <location>
        <begin position="1239"/>
        <end position="1265"/>
    </location>
</feature>
<evidence type="ECO:0000256" key="2">
    <source>
        <dbReference type="ARBA" id="ARBA00023043"/>
    </source>
</evidence>
<feature type="repeat" description="ANK" evidence="3">
    <location>
        <begin position="1008"/>
        <end position="1040"/>
    </location>
</feature>
<dbReference type="Pfam" id="PF00023">
    <property type="entry name" value="Ank"/>
    <property type="match status" value="1"/>
</dbReference>
<keyword evidence="7" id="KW-1185">Reference proteome</keyword>
<reference evidence="6" key="1">
    <citation type="submission" date="2020-01" db="EMBL/GenBank/DDBJ databases">
        <title>Identification and distribution of gene clusters putatively required for synthesis of sphingolipid metabolism inhibitors in phylogenetically diverse species of the filamentous fungus Fusarium.</title>
        <authorList>
            <person name="Kim H.-S."/>
            <person name="Busman M."/>
            <person name="Brown D.W."/>
            <person name="Divon H."/>
            <person name="Uhlig S."/>
            <person name="Proctor R.H."/>
        </authorList>
    </citation>
    <scope>NUCLEOTIDE SEQUENCE</scope>
    <source>
        <strain evidence="6">NRRL 53441</strain>
    </source>
</reference>
<keyword evidence="4" id="KW-1133">Transmembrane helix</keyword>
<feature type="repeat" description="ANK" evidence="3">
    <location>
        <begin position="1141"/>
        <end position="1173"/>
    </location>
</feature>
<dbReference type="SMART" id="SM00248">
    <property type="entry name" value="ANK"/>
    <property type="match status" value="16"/>
</dbReference>
<proteinExistence type="predicted"/>